<comment type="caution">
    <text evidence="2">The sequence shown here is derived from an EMBL/GenBank/DDBJ whole genome shotgun (WGS) entry which is preliminary data.</text>
</comment>
<dbReference type="PANTHER" id="PTHR43355">
    <property type="entry name" value="FLAVIN REDUCTASE (NADPH)"/>
    <property type="match status" value="1"/>
</dbReference>
<dbReference type="GO" id="GO:0004074">
    <property type="term" value="F:biliverdin reductase [NAD(P)H] activity"/>
    <property type="evidence" value="ECO:0007669"/>
    <property type="project" value="TreeGrafter"/>
</dbReference>
<dbReference type="InterPro" id="IPR016040">
    <property type="entry name" value="NAD(P)-bd_dom"/>
</dbReference>
<dbReference type="PANTHER" id="PTHR43355:SF2">
    <property type="entry name" value="FLAVIN REDUCTASE (NADPH)"/>
    <property type="match status" value="1"/>
</dbReference>
<dbReference type="SUPFAM" id="SSF51735">
    <property type="entry name" value="NAD(P)-binding Rossmann-fold domains"/>
    <property type="match status" value="1"/>
</dbReference>
<dbReference type="InterPro" id="IPR036291">
    <property type="entry name" value="NAD(P)-bd_dom_sf"/>
</dbReference>
<dbReference type="Proteomes" id="UP000295807">
    <property type="component" value="Unassembled WGS sequence"/>
</dbReference>
<dbReference type="EMBL" id="SMAD01000002">
    <property type="protein sequence ID" value="TCS89018.1"/>
    <property type="molecule type" value="Genomic_DNA"/>
</dbReference>
<dbReference type="AlphaFoldDB" id="A0A4R3KV36"/>
<gene>
    <name evidence="2" type="ORF">EDD80_102209</name>
</gene>
<reference evidence="2 3" key="1">
    <citation type="submission" date="2019-03" db="EMBL/GenBank/DDBJ databases">
        <title>Genomic Encyclopedia of Type Strains, Phase IV (KMG-IV): sequencing the most valuable type-strain genomes for metagenomic binning, comparative biology and taxonomic classification.</title>
        <authorList>
            <person name="Goeker M."/>
        </authorList>
    </citation>
    <scope>NUCLEOTIDE SEQUENCE [LARGE SCALE GENOMIC DNA]</scope>
    <source>
        <strain evidence="2 3">DSM 21100</strain>
    </source>
</reference>
<protein>
    <submittedName>
        <fullName evidence="2">Putative NAD(P)-binding protein</fullName>
    </submittedName>
</protein>
<dbReference type="InterPro" id="IPR051606">
    <property type="entry name" value="Polyketide_Oxido-like"/>
</dbReference>
<evidence type="ECO:0000259" key="1">
    <source>
        <dbReference type="Pfam" id="PF13460"/>
    </source>
</evidence>
<keyword evidence="3" id="KW-1185">Reference proteome</keyword>
<dbReference type="Pfam" id="PF13460">
    <property type="entry name" value="NAD_binding_10"/>
    <property type="match status" value="1"/>
</dbReference>
<dbReference type="Gene3D" id="3.40.50.720">
    <property type="entry name" value="NAD(P)-binding Rossmann-like Domain"/>
    <property type="match status" value="1"/>
</dbReference>
<sequence length="215" mass="24358">MKEHRKVAVIGGTGKSGSYLVKHLLKRGYRIKLLVRNPSAINVPDERIEIMQGNVEERRSIQELLREADAVISTLGLGNPPSEPTIFCRSTLNILRVMKEYGLKRYILTTGLNVDTPFDRKGEETARATEWMRSTYPVSTDSKQEEYRILSRSEADWTVVRLPIIRLNDQYSPIITSLEDCPGNHINAGDLSGFLIKQLSEREFIQKAPFIANAV</sequence>
<evidence type="ECO:0000313" key="2">
    <source>
        <dbReference type="EMBL" id="TCS89018.1"/>
    </source>
</evidence>
<evidence type="ECO:0000313" key="3">
    <source>
        <dbReference type="Proteomes" id="UP000295807"/>
    </source>
</evidence>
<name>A0A4R3KV36_9SPHI</name>
<feature type="domain" description="NAD(P)-binding" evidence="1">
    <location>
        <begin position="11"/>
        <end position="201"/>
    </location>
</feature>
<proteinExistence type="predicted"/>
<organism evidence="2 3">
    <name type="scientific">Anseongella ginsenosidimutans</name>
    <dbReference type="NCBI Taxonomy" id="496056"/>
    <lineage>
        <taxon>Bacteria</taxon>
        <taxon>Pseudomonadati</taxon>
        <taxon>Bacteroidota</taxon>
        <taxon>Sphingobacteriia</taxon>
        <taxon>Sphingobacteriales</taxon>
        <taxon>Sphingobacteriaceae</taxon>
        <taxon>Anseongella</taxon>
    </lineage>
</organism>
<accession>A0A4R3KV36</accession>
<dbReference type="GO" id="GO:0042602">
    <property type="term" value="F:riboflavin reductase (NADPH) activity"/>
    <property type="evidence" value="ECO:0007669"/>
    <property type="project" value="TreeGrafter"/>
</dbReference>